<sequence>MNAVEVLRYSLLVSEGLSQNDFIRKAYRLATAPKFFFKILSHAIKAYCNTPDTSRCILNMTNGCLQGYDARLDQILAVKMMGATRIFNVNRLS</sequence>
<gene>
    <name evidence="1" type="ORF">H8K32_05185</name>
</gene>
<protein>
    <submittedName>
        <fullName evidence="1">Uncharacterized protein</fullName>
    </submittedName>
</protein>
<dbReference type="AlphaFoldDB" id="A0A923HBM5"/>
<keyword evidence="2" id="KW-1185">Reference proteome</keyword>
<comment type="caution">
    <text evidence="1">The sequence shown here is derived from an EMBL/GenBank/DDBJ whole genome shotgun (WGS) entry which is preliminary data.</text>
</comment>
<reference evidence="1" key="1">
    <citation type="submission" date="2020-08" db="EMBL/GenBank/DDBJ databases">
        <title>Novel species isolated from subtropical streams in China.</title>
        <authorList>
            <person name="Lu H."/>
        </authorList>
    </citation>
    <scope>NUCLEOTIDE SEQUENCE</scope>
    <source>
        <strain evidence="1">KACC 12607</strain>
    </source>
</reference>
<dbReference type="Proteomes" id="UP000634011">
    <property type="component" value="Unassembled WGS sequence"/>
</dbReference>
<evidence type="ECO:0000313" key="2">
    <source>
        <dbReference type="Proteomes" id="UP000634011"/>
    </source>
</evidence>
<organism evidence="1 2">
    <name type="scientific">Undibacterium jejuense</name>
    <dbReference type="NCBI Taxonomy" id="1344949"/>
    <lineage>
        <taxon>Bacteria</taxon>
        <taxon>Pseudomonadati</taxon>
        <taxon>Pseudomonadota</taxon>
        <taxon>Betaproteobacteria</taxon>
        <taxon>Burkholderiales</taxon>
        <taxon>Oxalobacteraceae</taxon>
        <taxon>Undibacterium</taxon>
    </lineage>
</organism>
<dbReference type="EMBL" id="JACOFV010000003">
    <property type="protein sequence ID" value="MBC3861487.1"/>
    <property type="molecule type" value="Genomic_DNA"/>
</dbReference>
<name>A0A923HBM5_9BURK</name>
<accession>A0A923HBM5</accession>
<proteinExistence type="predicted"/>
<evidence type="ECO:0000313" key="1">
    <source>
        <dbReference type="EMBL" id="MBC3861487.1"/>
    </source>
</evidence>